<comment type="caution">
    <text evidence="3">The sequence shown here is derived from an EMBL/GenBank/DDBJ whole genome shotgun (WGS) entry which is preliminary data.</text>
</comment>
<keyword evidence="1" id="KW-0732">Signal</keyword>
<dbReference type="GO" id="GO:0016158">
    <property type="term" value="F:inositol hexakisphosphate 3-phosphatase activity"/>
    <property type="evidence" value="ECO:0007669"/>
    <property type="project" value="InterPro"/>
</dbReference>
<dbReference type="Pfam" id="PF02333">
    <property type="entry name" value="Phytase"/>
    <property type="match status" value="2"/>
</dbReference>
<evidence type="ECO:0000313" key="4">
    <source>
        <dbReference type="Proteomes" id="UP000578091"/>
    </source>
</evidence>
<feature type="chain" id="PRO_5032598398" evidence="1">
    <location>
        <begin position="26"/>
        <end position="689"/>
    </location>
</feature>
<dbReference type="PROSITE" id="PS51662">
    <property type="entry name" value="BP_PHYTASE"/>
    <property type="match status" value="2"/>
</dbReference>
<reference evidence="3 4" key="1">
    <citation type="submission" date="2020-07" db="EMBL/GenBank/DDBJ databases">
        <title>Luteimonas sp. SJ-92.</title>
        <authorList>
            <person name="Huang X.-X."/>
            <person name="Xu L."/>
            <person name="Sun J.-Q."/>
        </authorList>
    </citation>
    <scope>NUCLEOTIDE SEQUENCE [LARGE SCALE GENOMIC DNA]</scope>
    <source>
        <strain evidence="3 4">SJ-92</strain>
    </source>
</reference>
<organism evidence="3 4">
    <name type="scientific">Luteimonas salinisoli</name>
    <dbReference type="NCBI Taxonomy" id="2752307"/>
    <lineage>
        <taxon>Bacteria</taxon>
        <taxon>Pseudomonadati</taxon>
        <taxon>Pseudomonadota</taxon>
        <taxon>Gammaproteobacteria</taxon>
        <taxon>Lysobacterales</taxon>
        <taxon>Lysobacteraceae</taxon>
        <taxon>Luteimonas</taxon>
    </lineage>
</organism>
<feature type="domain" description="BPP" evidence="2">
    <location>
        <begin position="22"/>
        <end position="340"/>
    </location>
</feature>
<dbReference type="RefSeq" id="WP_180678667.1">
    <property type="nucleotide sequence ID" value="NZ_JACCKA010000064.1"/>
</dbReference>
<dbReference type="AlphaFoldDB" id="A0A853JE95"/>
<feature type="signal peptide" evidence="1">
    <location>
        <begin position="1"/>
        <end position="25"/>
    </location>
</feature>
<dbReference type="EMBL" id="JACCKA010000064">
    <property type="protein sequence ID" value="NZA26880.1"/>
    <property type="molecule type" value="Genomic_DNA"/>
</dbReference>
<dbReference type="SUPFAM" id="SSF50956">
    <property type="entry name" value="Thermostable phytase (3-phytase)"/>
    <property type="match status" value="2"/>
</dbReference>
<proteinExistence type="predicted"/>
<accession>A0A853JE95</accession>
<gene>
    <name evidence="3" type="ORF">H0E84_10840</name>
</gene>
<protein>
    <submittedName>
        <fullName evidence="3">Phytase</fullName>
    </submittedName>
</protein>
<evidence type="ECO:0000259" key="2">
    <source>
        <dbReference type="PROSITE" id="PS51662"/>
    </source>
</evidence>
<name>A0A853JE95_9GAMM</name>
<dbReference type="Proteomes" id="UP000578091">
    <property type="component" value="Unassembled WGS sequence"/>
</dbReference>
<dbReference type="InterPro" id="IPR011042">
    <property type="entry name" value="6-blade_b-propeller_TolB-like"/>
</dbReference>
<sequence length="689" mass="71938">MTYRLPALAGLLVALAACTPGQRQAPAAPAALTAQAQTRGTAGGEVESGVLVVDAADPAAARVVGAAAMGGLELYALDGRRLTAAPAGEAVAVDVAYDVPLGDARATVLAAIDALGHRLRFFRLEGDTLSEVGARPLALGFAAEGVCLLRSRLDGSLHAFVVGDGGEIDHHLLFGTAEGKVDARQVRRIHLPSPLKQCVADPVASTVYVAEEAVGIWRFSADAEADVAAVLVDSPRLGGLEEEVGGLAIHDGGDGARWLLASDASAGRINVYDIERDEAFVGAFTVAPADGPGAAIEEPGPLYAAGAGLGTGLPHGALLVTDGDGGDFKLLSIADVAGAFGLDPGTGQDPRQRPRPETVTVTALVETAPVASYGDAADDPAIWAHPTQPEKSLVIATDKKAGLYVYDMRGEVLQFLPDGKMNNVDLRDGFELGGERVTLVAASDRTRKAIALYRLDPEAGTLVDVADGLQPTGMQDPYGLCMYRSPRDGATYVFVNGDDTAKKQWRLLDAGGGRVRTQLVRELAFDSQTEGCVADDAAATLYVGEEDVALWRLSAEPDGGDEKTAIDRIDANPAIVDDLEGASLYDLGDGRGYLVVSSQGDDTYAVYRREEPQEYLGSFAVVADPELGIDGISETDGLDVSSRNLGPGFAHGAMVAQDGRNAMPVENQNYKYVPWRAIAEALGLEVRGE</sequence>
<keyword evidence="4" id="KW-1185">Reference proteome</keyword>
<evidence type="ECO:0000313" key="3">
    <source>
        <dbReference type="EMBL" id="NZA26880.1"/>
    </source>
</evidence>
<dbReference type="Gene3D" id="2.120.10.30">
    <property type="entry name" value="TolB, C-terminal domain"/>
    <property type="match status" value="2"/>
</dbReference>
<feature type="domain" description="BPP" evidence="2">
    <location>
        <begin position="351"/>
        <end position="682"/>
    </location>
</feature>
<dbReference type="PROSITE" id="PS51257">
    <property type="entry name" value="PROKAR_LIPOPROTEIN"/>
    <property type="match status" value="1"/>
</dbReference>
<dbReference type="InterPro" id="IPR003431">
    <property type="entry name" value="B-propeller_Phytase"/>
</dbReference>
<evidence type="ECO:0000256" key="1">
    <source>
        <dbReference type="SAM" id="SignalP"/>
    </source>
</evidence>